<evidence type="ECO:0000313" key="3">
    <source>
        <dbReference type="Proteomes" id="UP000831156"/>
    </source>
</evidence>
<proteinExistence type="predicted"/>
<accession>A0ABY1UJR4</accession>
<dbReference type="EMBL" id="LT969429">
    <property type="protein sequence ID" value="SOV12375.1"/>
    <property type="molecule type" value="Genomic_DNA"/>
</dbReference>
<reference evidence="2" key="1">
    <citation type="submission" date="2016-09" db="EMBL/GenBank/DDBJ databases">
        <authorList>
            <consortium name="Pathogen Informatics"/>
            <person name="Sun Q."/>
            <person name="Inoue M."/>
        </authorList>
    </citation>
    <scope>NUCLEOTIDE SEQUENCE</scope>
</reference>
<protein>
    <submittedName>
        <fullName evidence="2">Pf77 protein</fullName>
    </submittedName>
</protein>
<feature type="region of interest" description="Disordered" evidence="1">
    <location>
        <begin position="643"/>
        <end position="673"/>
    </location>
</feature>
<feature type="region of interest" description="Disordered" evidence="1">
    <location>
        <begin position="570"/>
        <end position="592"/>
    </location>
</feature>
<dbReference type="InterPro" id="IPR022086">
    <property type="entry name" value="IMCp"/>
</dbReference>
<keyword evidence="3" id="KW-1185">Reference proteome</keyword>
<evidence type="ECO:0000313" key="2">
    <source>
        <dbReference type="EMBL" id="SOV12375.1"/>
    </source>
</evidence>
<sequence length="673" mass="78742">MEDKKQCTLTFNDWCKKQEKENDGLNTGYNNKYNEIYFNKDMKHNIYENINERPIINIQGDQPIFNVPIYQDKYIRDKIVECVNYEIQDVVQPTFYSQETKHDVPTVELLYKEKKVNIPQEKIIEKDVEVDMPIGYSPVFSPTWDVREIPRVIPKYEGEQKIIQVEIPQIKYVDKFVEKEIIVDIKEKIIPRINEVEKEIDVVKYQWKEKYQDVPVCKYVPKIDVELDCPPPLIVPYPAVHFHNTSEVLNPHQKALDIPSEMLLKNSNIFNYDTNMNVNKNNEYMNGHKNNEYMNGSNCNIYNDSNMHNNNIHNSSNNYNGMSNFHVDESVKKSLLDVARLTGVQKDNSEEYNEFLKNKNLEKEKKKKKNWPFCYFKKDTMKGNDEIYKGRNYSTYQNKFCVNYKTEDENNYDIDPNTGYPKSMPKDFASFFKQDLDSVKKQMEKKKTNTKSSYSSDFLEKSPVNPSIEYLGKVDKPPIDAGKLDSISFKLHAIEVHQFIPVPNLPKPRFLDLVPSQQYEQNDISSLQNVFGQVPEGWVDPQITGFIAPMMNDVLHGNIQPQSPLFNNLSTEGHDSSSKNRRTPCISAPSNIHNNNDSNLLSFDHNNYQNEEGQGSFDQIYYDEYRNDTYDNEENEYHTEYIENNNDEGTNSYIKSPNDLTYNTDSSINENMN</sequence>
<dbReference type="Pfam" id="PF12314">
    <property type="entry name" value="IMCp"/>
    <property type="match status" value="1"/>
</dbReference>
<name>A0ABY1UJR4_9APIC</name>
<dbReference type="Proteomes" id="UP000831156">
    <property type="component" value="Chromosome 6"/>
</dbReference>
<organism evidence="2 3">
    <name type="scientific">Plasmodium gaboni</name>
    <dbReference type="NCBI Taxonomy" id="647221"/>
    <lineage>
        <taxon>Eukaryota</taxon>
        <taxon>Sar</taxon>
        <taxon>Alveolata</taxon>
        <taxon>Apicomplexa</taxon>
        <taxon>Aconoidasida</taxon>
        <taxon>Haemosporida</taxon>
        <taxon>Plasmodiidae</taxon>
        <taxon>Plasmodium</taxon>
        <taxon>Plasmodium (Laverania)</taxon>
    </lineage>
</organism>
<evidence type="ECO:0000256" key="1">
    <source>
        <dbReference type="SAM" id="MobiDB-lite"/>
    </source>
</evidence>
<gene>
    <name evidence="2" type="ORF">PGABG01_0620100</name>
</gene>